<dbReference type="EMBL" id="JABRWO010000001">
    <property type="protein sequence ID" value="MBA2112898.1"/>
    <property type="molecule type" value="Genomic_DNA"/>
</dbReference>
<evidence type="ECO:0000313" key="6">
    <source>
        <dbReference type="Proteomes" id="UP000551616"/>
    </source>
</evidence>
<dbReference type="RefSeq" id="WP_207394433.1">
    <property type="nucleotide sequence ID" value="NZ_JABRWO010000001.1"/>
</dbReference>
<dbReference type="GO" id="GO:0006281">
    <property type="term" value="P:DNA repair"/>
    <property type="evidence" value="ECO:0007669"/>
    <property type="project" value="TreeGrafter"/>
</dbReference>
<dbReference type="InterPro" id="IPR041492">
    <property type="entry name" value="HAD_2"/>
</dbReference>
<organism evidence="5 6">
    <name type="scientific">Bremerella alba</name>
    <dbReference type="NCBI Taxonomy" id="980252"/>
    <lineage>
        <taxon>Bacteria</taxon>
        <taxon>Pseudomonadati</taxon>
        <taxon>Planctomycetota</taxon>
        <taxon>Planctomycetia</taxon>
        <taxon>Pirellulales</taxon>
        <taxon>Pirellulaceae</taxon>
        <taxon>Bremerella</taxon>
    </lineage>
</organism>
<comment type="catalytic activity">
    <reaction evidence="1">
        <text>2-phosphoglycolate + H2O = glycolate + phosphate</text>
        <dbReference type="Rhea" id="RHEA:14369"/>
        <dbReference type="ChEBI" id="CHEBI:15377"/>
        <dbReference type="ChEBI" id="CHEBI:29805"/>
        <dbReference type="ChEBI" id="CHEBI:43474"/>
        <dbReference type="ChEBI" id="CHEBI:58033"/>
        <dbReference type="EC" id="3.1.3.18"/>
    </reaction>
</comment>
<proteinExistence type="inferred from homology"/>
<dbReference type="SFLD" id="SFLDS00003">
    <property type="entry name" value="Haloacid_Dehalogenase"/>
    <property type="match status" value="1"/>
</dbReference>
<evidence type="ECO:0000256" key="4">
    <source>
        <dbReference type="ARBA" id="ARBA00013078"/>
    </source>
</evidence>
<evidence type="ECO:0000313" key="5">
    <source>
        <dbReference type="EMBL" id="MBA2112898.1"/>
    </source>
</evidence>
<accession>A0A7V9A570</accession>
<evidence type="ECO:0000256" key="3">
    <source>
        <dbReference type="ARBA" id="ARBA00006171"/>
    </source>
</evidence>
<dbReference type="GO" id="GO:0005829">
    <property type="term" value="C:cytosol"/>
    <property type="evidence" value="ECO:0007669"/>
    <property type="project" value="TreeGrafter"/>
</dbReference>
<dbReference type="Gene3D" id="3.40.50.1000">
    <property type="entry name" value="HAD superfamily/HAD-like"/>
    <property type="match status" value="1"/>
</dbReference>
<dbReference type="InterPro" id="IPR050155">
    <property type="entry name" value="HAD-like_hydrolase_sf"/>
</dbReference>
<dbReference type="InterPro" id="IPR023214">
    <property type="entry name" value="HAD_sf"/>
</dbReference>
<protein>
    <recommendedName>
        <fullName evidence="4">phosphoglycolate phosphatase</fullName>
        <ecNumber evidence="4">3.1.3.18</ecNumber>
    </recommendedName>
</protein>
<dbReference type="SFLD" id="SFLDG01129">
    <property type="entry name" value="C1.5:_HAD__Beta-PGM__Phosphata"/>
    <property type="match status" value="1"/>
</dbReference>
<dbReference type="EC" id="3.1.3.18" evidence="4"/>
<dbReference type="Pfam" id="PF13419">
    <property type="entry name" value="HAD_2"/>
    <property type="match status" value="1"/>
</dbReference>
<comment type="pathway">
    <text evidence="2">Organic acid metabolism; glycolate biosynthesis; glycolate from 2-phosphoglycolate: step 1/1.</text>
</comment>
<dbReference type="InterPro" id="IPR023198">
    <property type="entry name" value="PGP-like_dom2"/>
</dbReference>
<dbReference type="InterPro" id="IPR036412">
    <property type="entry name" value="HAD-like_sf"/>
</dbReference>
<dbReference type="SUPFAM" id="SSF56784">
    <property type="entry name" value="HAD-like"/>
    <property type="match status" value="1"/>
</dbReference>
<reference evidence="5 6" key="1">
    <citation type="submission" date="2020-05" db="EMBL/GenBank/DDBJ databases">
        <title>Bremerella alba sp. nov., a novel planctomycete isolated from the surface of the macroalga Fucus spiralis.</title>
        <authorList>
            <person name="Godinho O."/>
            <person name="Botelho R."/>
            <person name="Albuquerque L."/>
            <person name="Wiegand S."/>
            <person name="Da Costa M.S."/>
            <person name="Lobo-Da-Cunha A."/>
            <person name="Jogler C."/>
            <person name="Lage O.M."/>
        </authorList>
    </citation>
    <scope>NUCLEOTIDE SEQUENCE [LARGE SCALE GENOMIC DNA]</scope>
    <source>
        <strain evidence="5 6">FF15</strain>
    </source>
</reference>
<comment type="caution">
    <text evidence="5">The sequence shown here is derived from an EMBL/GenBank/DDBJ whole genome shotgun (WGS) entry which is preliminary data.</text>
</comment>
<keyword evidence="6" id="KW-1185">Reference proteome</keyword>
<dbReference type="PANTHER" id="PTHR43434">
    <property type="entry name" value="PHOSPHOGLYCOLATE PHOSPHATASE"/>
    <property type="match status" value="1"/>
</dbReference>
<comment type="similarity">
    <text evidence="3">Belongs to the HAD-like hydrolase superfamily. CbbY/CbbZ/Gph/YieH family.</text>
</comment>
<gene>
    <name evidence="5" type="primary">gph_1</name>
    <name evidence="5" type="ORF">HOV93_00390</name>
</gene>
<evidence type="ECO:0000256" key="1">
    <source>
        <dbReference type="ARBA" id="ARBA00000830"/>
    </source>
</evidence>
<sequence length="227" mass="25480">MNSTIRTIVFDFDGVLVASNAIKRDAYFRIFNDVEISSNQINTCIRQNHDGNRYDVIGAVLDTLLAQNQVPDELKRTSRIEQYAQLYNRHCESAVAECSEVAGVSELFDQLAGKIPLYINSATLEEPLQRIVHRRGWFDRFHGVFGSPTSKIENLEKVRQAENCLPDEIAFVGDGQRDWNAAIDFGCRFIGVRNGFTDFDKPAPTEIVRLNDLIGVLETIAPNAKAA</sequence>
<name>A0A7V9A570_9BACT</name>
<dbReference type="Gene3D" id="1.10.150.240">
    <property type="entry name" value="Putative phosphatase, domain 2"/>
    <property type="match status" value="1"/>
</dbReference>
<dbReference type="GO" id="GO:0008967">
    <property type="term" value="F:phosphoglycolate phosphatase activity"/>
    <property type="evidence" value="ECO:0007669"/>
    <property type="project" value="UniProtKB-EC"/>
</dbReference>
<dbReference type="PANTHER" id="PTHR43434:SF1">
    <property type="entry name" value="PHOSPHOGLYCOLATE PHOSPHATASE"/>
    <property type="match status" value="1"/>
</dbReference>
<evidence type="ECO:0000256" key="2">
    <source>
        <dbReference type="ARBA" id="ARBA00004818"/>
    </source>
</evidence>
<dbReference type="Proteomes" id="UP000551616">
    <property type="component" value="Unassembled WGS sequence"/>
</dbReference>
<dbReference type="AlphaFoldDB" id="A0A7V9A570"/>
<keyword evidence="5" id="KW-0378">Hydrolase</keyword>